<keyword evidence="7 9" id="KW-1133">Transmembrane helix</keyword>
<evidence type="ECO:0000256" key="9">
    <source>
        <dbReference type="SAM" id="Phobius"/>
    </source>
</evidence>
<evidence type="ECO:0000256" key="1">
    <source>
        <dbReference type="ARBA" id="ARBA00004651"/>
    </source>
</evidence>
<evidence type="ECO:0000256" key="8">
    <source>
        <dbReference type="ARBA" id="ARBA00023136"/>
    </source>
</evidence>
<evidence type="ECO:0000313" key="10">
    <source>
        <dbReference type="EMBL" id="PTX53995.1"/>
    </source>
</evidence>
<dbReference type="OrthoDB" id="7058816at2"/>
<feature type="transmembrane region" description="Helical" evidence="9">
    <location>
        <begin position="205"/>
        <end position="233"/>
    </location>
</feature>
<keyword evidence="6 9" id="KW-0812">Transmembrane</keyword>
<evidence type="ECO:0000256" key="6">
    <source>
        <dbReference type="ARBA" id="ARBA00022692"/>
    </source>
</evidence>
<keyword evidence="2" id="KW-0813">Transport</keyword>
<reference evidence="10 11" key="1">
    <citation type="submission" date="2018-04" db="EMBL/GenBank/DDBJ databases">
        <title>Genomic Encyclopedia of Archaeal and Bacterial Type Strains, Phase II (KMG-II): from individual species to whole genera.</title>
        <authorList>
            <person name="Goeker M."/>
        </authorList>
    </citation>
    <scope>NUCLEOTIDE SEQUENCE [LARGE SCALE GENOMIC DNA]</scope>
    <source>
        <strain evidence="10 11">DSM 45787</strain>
    </source>
</reference>
<dbReference type="EMBL" id="QBKR01000024">
    <property type="protein sequence ID" value="PTX53995.1"/>
    <property type="molecule type" value="Genomic_DNA"/>
</dbReference>
<feature type="transmembrane region" description="Helical" evidence="9">
    <location>
        <begin position="69"/>
        <end position="85"/>
    </location>
</feature>
<dbReference type="Proteomes" id="UP000244240">
    <property type="component" value="Unassembled WGS sequence"/>
</dbReference>
<feature type="transmembrane region" description="Helical" evidence="9">
    <location>
        <begin position="178"/>
        <end position="198"/>
    </location>
</feature>
<dbReference type="PROSITE" id="PS51106">
    <property type="entry name" value="PTS_EIIC_TYPE_4"/>
    <property type="match status" value="1"/>
</dbReference>
<dbReference type="GO" id="GO:0009401">
    <property type="term" value="P:phosphoenolpyruvate-dependent sugar phosphotransferase system"/>
    <property type="evidence" value="ECO:0007669"/>
    <property type="project" value="UniProtKB-KW"/>
</dbReference>
<evidence type="ECO:0000256" key="4">
    <source>
        <dbReference type="ARBA" id="ARBA00022597"/>
    </source>
</evidence>
<keyword evidence="5" id="KW-0598">Phosphotransferase system</keyword>
<gene>
    <name evidence="10" type="ORF">C8P63_12451</name>
</gene>
<evidence type="ECO:0000256" key="2">
    <source>
        <dbReference type="ARBA" id="ARBA00022448"/>
    </source>
</evidence>
<evidence type="ECO:0000256" key="5">
    <source>
        <dbReference type="ARBA" id="ARBA00022683"/>
    </source>
</evidence>
<name>A0A2T6BD50_9BACL</name>
<keyword evidence="8 9" id="KW-0472">Membrane</keyword>
<protein>
    <submittedName>
        <fullName evidence="10">PTS system N-acetylgalactosamine-specific IIC component</fullName>
    </submittedName>
</protein>
<dbReference type="AlphaFoldDB" id="A0A2T6BD50"/>
<dbReference type="RefSeq" id="WP_108025491.1">
    <property type="nucleotide sequence ID" value="NZ_QBKR01000024.1"/>
</dbReference>
<organism evidence="10 11">
    <name type="scientific">Melghirimyces profundicolus</name>
    <dbReference type="NCBI Taxonomy" id="1242148"/>
    <lineage>
        <taxon>Bacteria</taxon>
        <taxon>Bacillati</taxon>
        <taxon>Bacillota</taxon>
        <taxon>Bacilli</taxon>
        <taxon>Bacillales</taxon>
        <taxon>Thermoactinomycetaceae</taxon>
        <taxon>Melghirimyces</taxon>
    </lineage>
</organism>
<accession>A0A2T6BD50</accession>
<keyword evidence="4" id="KW-0762">Sugar transport</keyword>
<feature type="transmembrane region" description="Helical" evidence="9">
    <location>
        <begin position="91"/>
        <end position="114"/>
    </location>
</feature>
<comment type="subcellular location">
    <subcellularLocation>
        <location evidence="1">Cell membrane</location>
        <topology evidence="1">Multi-pass membrane protein</topology>
    </subcellularLocation>
</comment>
<proteinExistence type="predicted"/>
<keyword evidence="3" id="KW-1003">Cell membrane</keyword>
<sequence>MFTEALLIALWAGIAGIDQFNGLTHLHRPIVTGMVVGLILGDFQTGLIAGATLELVWMGMVPLAGAQPPNVVIGGIMGTAFAILLDQDPKVAVSIAVPFAVAVQGAITLLFTVYSPVMHKMDRYAERSNDRAIDWLNLSGMGVLFIFNTIIAFLPIYYGVEAASSLVESLPSWLMEGLSVAGGMMPAIGFAMLLTVMLKKQYTAFLIAGFAIVTYSDISLLGLAILALAFALYDFYQRETPFAKEEKTSGI</sequence>
<dbReference type="GO" id="GO:0005886">
    <property type="term" value="C:plasma membrane"/>
    <property type="evidence" value="ECO:0007669"/>
    <property type="project" value="UniProtKB-SubCell"/>
</dbReference>
<evidence type="ECO:0000313" key="11">
    <source>
        <dbReference type="Proteomes" id="UP000244240"/>
    </source>
</evidence>
<dbReference type="PANTHER" id="PTHR32502:SF8">
    <property type="entry name" value="N-ACETYLGALACTOSAMINE PERMEASE IIC COMPONENT 1"/>
    <property type="match status" value="1"/>
</dbReference>
<dbReference type="InterPro" id="IPR050303">
    <property type="entry name" value="GatZ_KbaZ_carbometab"/>
</dbReference>
<dbReference type="InterPro" id="IPR004700">
    <property type="entry name" value="PTS_IIC_man"/>
</dbReference>
<feature type="transmembrane region" description="Helical" evidence="9">
    <location>
        <begin position="32"/>
        <end position="57"/>
    </location>
</feature>
<keyword evidence="11" id="KW-1185">Reference proteome</keyword>
<dbReference type="Pfam" id="PF03609">
    <property type="entry name" value="EII-Sor"/>
    <property type="match status" value="1"/>
</dbReference>
<comment type="caution">
    <text evidence="10">The sequence shown here is derived from an EMBL/GenBank/DDBJ whole genome shotgun (WGS) entry which is preliminary data.</text>
</comment>
<feature type="transmembrane region" description="Helical" evidence="9">
    <location>
        <begin position="135"/>
        <end position="158"/>
    </location>
</feature>
<evidence type="ECO:0000256" key="3">
    <source>
        <dbReference type="ARBA" id="ARBA00022475"/>
    </source>
</evidence>
<dbReference type="NCBIfam" id="NF040757">
    <property type="entry name" value="AgaW"/>
    <property type="match status" value="1"/>
</dbReference>
<evidence type="ECO:0000256" key="7">
    <source>
        <dbReference type="ARBA" id="ARBA00022989"/>
    </source>
</evidence>
<dbReference type="InterPro" id="IPR047835">
    <property type="entry name" value="PTS_IIC_GalNAc_AgaW-like"/>
</dbReference>
<dbReference type="PANTHER" id="PTHR32502">
    <property type="entry name" value="N-ACETYLGALACTOSAMINE PERMEASE II COMPONENT-RELATED"/>
    <property type="match status" value="1"/>
</dbReference>